<name>A0A4Y3RF89_9ACTN</name>
<reference evidence="1 2" key="1">
    <citation type="submission" date="2019-06" db="EMBL/GenBank/DDBJ databases">
        <title>Whole genome shotgun sequence of Streptomyces gardneri NBRC 12865.</title>
        <authorList>
            <person name="Hosoyama A."/>
            <person name="Uohara A."/>
            <person name="Ohji S."/>
            <person name="Ichikawa N."/>
        </authorList>
    </citation>
    <scope>NUCLEOTIDE SEQUENCE [LARGE SCALE GENOMIC DNA]</scope>
    <source>
        <strain evidence="1 2">NBRC 12865</strain>
    </source>
</reference>
<dbReference type="OrthoDB" id="4227145at2"/>
<gene>
    <name evidence="1" type="ORF">SGA01_19570</name>
</gene>
<keyword evidence="2" id="KW-1185">Reference proteome</keyword>
<dbReference type="Pfam" id="PF19508">
    <property type="entry name" value="DUF6042"/>
    <property type="match status" value="1"/>
</dbReference>
<evidence type="ECO:0000313" key="1">
    <source>
        <dbReference type="EMBL" id="GEB56352.1"/>
    </source>
</evidence>
<protein>
    <submittedName>
        <fullName evidence="1">Uncharacterized protein</fullName>
    </submittedName>
</protein>
<accession>A0A4Y3RF89</accession>
<evidence type="ECO:0000313" key="2">
    <source>
        <dbReference type="Proteomes" id="UP000315226"/>
    </source>
</evidence>
<dbReference type="Proteomes" id="UP000315226">
    <property type="component" value="Unassembled WGS sequence"/>
</dbReference>
<sequence length="283" mass="31621">MTVDRDTRDGRAGGGGGGDISVHDDWFTSGWMHVLPRHQALFMCLVLSTAASRPVTGTLDEVVRELFDDAFGAFLRGLGEDLDSPVLWLEPEDLDHAEGKGAEARIRAEAAARREASEGALRAGGFPVPATIRDLVGTMLALGIAHTVEGRWTMPKRLPLPEEILELPEDLREILRKLRRSDAVAPWKHALVRYLDEGLGRPEEVFTTPGRLAGAVRLSTDELRSAIDYLVEDEHVRLYRGIPRVPVASARDLQDHQRFHLVPDWQRYAEDHVFVVRHDQADH</sequence>
<dbReference type="EMBL" id="BJMN01000011">
    <property type="protein sequence ID" value="GEB56352.1"/>
    <property type="molecule type" value="Genomic_DNA"/>
</dbReference>
<comment type="caution">
    <text evidence="1">The sequence shown here is derived from an EMBL/GenBank/DDBJ whole genome shotgun (WGS) entry which is preliminary data.</text>
</comment>
<dbReference type="InterPro" id="IPR046105">
    <property type="entry name" value="DUF6042"/>
</dbReference>
<dbReference type="AlphaFoldDB" id="A0A4Y3RF89"/>
<dbReference type="RefSeq" id="WP_141295303.1">
    <property type="nucleotide sequence ID" value="NZ_BJMN01000011.1"/>
</dbReference>
<organism evidence="1 2">
    <name type="scientific">Streptomyces gardneri</name>
    <dbReference type="NCBI Taxonomy" id="66892"/>
    <lineage>
        <taxon>Bacteria</taxon>
        <taxon>Bacillati</taxon>
        <taxon>Actinomycetota</taxon>
        <taxon>Actinomycetes</taxon>
        <taxon>Kitasatosporales</taxon>
        <taxon>Streptomycetaceae</taxon>
        <taxon>Streptomyces</taxon>
    </lineage>
</organism>
<proteinExistence type="predicted"/>